<name>A0A2S0M832_MEGEL</name>
<dbReference type="Proteomes" id="UP000238358">
    <property type="component" value="Chromosome"/>
</dbReference>
<dbReference type="InterPro" id="IPR005531">
    <property type="entry name" value="Asp23"/>
</dbReference>
<dbReference type="EMBL" id="CP027569">
    <property type="protein sequence ID" value="AVO27587.1"/>
    <property type="molecule type" value="Genomic_DNA"/>
</dbReference>
<protein>
    <submittedName>
        <fullName evidence="2">Asp23/Gls24 family envelope stress response protein</fullName>
    </submittedName>
</protein>
<evidence type="ECO:0000313" key="2">
    <source>
        <dbReference type="EMBL" id="AVO27587.1"/>
    </source>
</evidence>
<dbReference type="PANTHER" id="PTHR34297">
    <property type="entry name" value="HYPOTHETICAL CYTOSOLIC PROTEIN-RELATED"/>
    <property type="match status" value="1"/>
</dbReference>
<comment type="similarity">
    <text evidence="1">Belongs to the asp23 family.</text>
</comment>
<accession>A0A2S0M832</accession>
<sequence>MEVFGFIGASGTGKSHHALVVAYDHDIQTIIDDGLLIDHNRIVAGRSAKEETNRLKAVRRAIFNKPEDAAAMRAALARVHPPKLLILGTSKHMIHRICQALDLPEASQFIRIEDVSCPSEIAKARAIRLKEGKHIIPVPTMELKPHFQGYLLDPIRSFFYGRNGKQISNFERSVVRPVFSYYGKLTFSNEVLEALVRHALKQNGGVTKINRLRVAINYNSTRNGLAIILSLTIAYGQNIKKLMSRIRKAIQQEVEYTTGMAVEILKITVRGISQPEH</sequence>
<dbReference type="RefSeq" id="WP_014016084.1">
    <property type="nucleotide sequence ID" value="NZ_CAUBZQ010000005.1"/>
</dbReference>
<dbReference type="Pfam" id="PF03780">
    <property type="entry name" value="Asp23"/>
    <property type="match status" value="1"/>
</dbReference>
<dbReference type="AlphaFoldDB" id="A0A2S0M832"/>
<proteinExistence type="inferred from homology"/>
<evidence type="ECO:0000313" key="3">
    <source>
        <dbReference type="Proteomes" id="UP000238358"/>
    </source>
</evidence>
<dbReference type="OrthoDB" id="5429664at2"/>
<dbReference type="GeneID" id="97492089"/>
<evidence type="ECO:0000256" key="1">
    <source>
        <dbReference type="ARBA" id="ARBA00005721"/>
    </source>
</evidence>
<organism evidence="2 3">
    <name type="scientific">Megasphaera elsdenii</name>
    <dbReference type="NCBI Taxonomy" id="907"/>
    <lineage>
        <taxon>Bacteria</taxon>
        <taxon>Bacillati</taxon>
        <taxon>Bacillota</taxon>
        <taxon>Negativicutes</taxon>
        <taxon>Veillonellales</taxon>
        <taxon>Veillonellaceae</taxon>
        <taxon>Megasphaera</taxon>
    </lineage>
</organism>
<gene>
    <name evidence="2" type="ORF">C6Y28_08215</name>
</gene>
<reference evidence="2 3" key="1">
    <citation type="journal article" date="2018" name="Genome Announc.">
        <title>Complete genomes of two Megasphaera elsdenii strains, NCIMB 702410 and ATCC 25940.</title>
        <authorList>
            <person name="Hatmaker E.A."/>
            <person name="O'Dell K."/>
            <person name="Riley L.A."/>
            <person name="Klingeman D.M."/>
            <person name="Guss A.M."/>
        </authorList>
    </citation>
    <scope>NUCLEOTIDE SEQUENCE [LARGE SCALE GENOMIC DNA]</scope>
    <source>
        <strain evidence="2 3">NCIMB702410</strain>
    </source>
</reference>